<dbReference type="AlphaFoldDB" id="A0A8J3Z810"/>
<evidence type="ECO:0000313" key="2">
    <source>
        <dbReference type="EMBL" id="GIJ56916.1"/>
    </source>
</evidence>
<organism evidence="2 3">
    <name type="scientific">Virgisporangium aurantiacum</name>
    <dbReference type="NCBI Taxonomy" id="175570"/>
    <lineage>
        <taxon>Bacteria</taxon>
        <taxon>Bacillati</taxon>
        <taxon>Actinomycetota</taxon>
        <taxon>Actinomycetes</taxon>
        <taxon>Micromonosporales</taxon>
        <taxon>Micromonosporaceae</taxon>
        <taxon>Virgisporangium</taxon>
    </lineage>
</organism>
<sequence length="435" mass="45106">MLTRRCVVVGVVGVVLAAGLGLAGACGGGQDASGIPDSVMLTGDDFGGEVTAGGPDEAVHPLPPRPCVPAGTGSGGPSDGTSQDARPDGRRITASDGRHRAYEYVEHRPGGAATAYGELMKVVTACSQTGPTGERYHVVARYAAGALVEREYDGDSGHSAAYFVGHARDYLVVVLEVGVRTPDGDLTYVNGLGLTALRRAGGTAGTMLPTDATAAGTTWKDSEAEVTGVRRGPDPRTALIDVLVPGGGGPDCARDPRVGWYSEANDIVYANTIVSSAASDIPGACPTRTPAVVTLTAPAPLGTRNLVLNQQEWTPAGDVYRRCHAANPCGPPVPPCDGTLINDTRNSLDVPRNSAYTVEHCTDRWLVLVVDVNSTACGAGARPDCSAQPLRDRYFLRFDTAWRVIAQTRTGGCAAVLAADSAFPRNLCDTLPALQ</sequence>
<name>A0A8J3Z810_9ACTN</name>
<evidence type="ECO:0000256" key="1">
    <source>
        <dbReference type="SAM" id="MobiDB-lite"/>
    </source>
</evidence>
<dbReference type="RefSeq" id="WP_203995887.1">
    <property type="nucleotide sequence ID" value="NZ_BOPG01000027.1"/>
</dbReference>
<dbReference type="Proteomes" id="UP000612585">
    <property type="component" value="Unassembled WGS sequence"/>
</dbReference>
<gene>
    <name evidence="2" type="ORF">Vau01_044320</name>
</gene>
<evidence type="ECO:0000313" key="3">
    <source>
        <dbReference type="Proteomes" id="UP000612585"/>
    </source>
</evidence>
<keyword evidence="3" id="KW-1185">Reference proteome</keyword>
<protein>
    <submittedName>
        <fullName evidence="2">Uncharacterized protein</fullName>
    </submittedName>
</protein>
<proteinExistence type="predicted"/>
<dbReference type="EMBL" id="BOPG01000027">
    <property type="protein sequence ID" value="GIJ56916.1"/>
    <property type="molecule type" value="Genomic_DNA"/>
</dbReference>
<reference evidence="2" key="1">
    <citation type="submission" date="2021-01" db="EMBL/GenBank/DDBJ databases">
        <title>Whole genome shotgun sequence of Virgisporangium aurantiacum NBRC 16421.</title>
        <authorList>
            <person name="Komaki H."/>
            <person name="Tamura T."/>
        </authorList>
    </citation>
    <scope>NUCLEOTIDE SEQUENCE</scope>
    <source>
        <strain evidence="2">NBRC 16421</strain>
    </source>
</reference>
<feature type="region of interest" description="Disordered" evidence="1">
    <location>
        <begin position="46"/>
        <end position="95"/>
    </location>
</feature>
<comment type="caution">
    <text evidence="2">The sequence shown here is derived from an EMBL/GenBank/DDBJ whole genome shotgun (WGS) entry which is preliminary data.</text>
</comment>
<accession>A0A8J3Z810</accession>
<dbReference type="PROSITE" id="PS51257">
    <property type="entry name" value="PROKAR_LIPOPROTEIN"/>
    <property type="match status" value="1"/>
</dbReference>
<feature type="compositionally biased region" description="Basic and acidic residues" evidence="1">
    <location>
        <begin position="85"/>
        <end position="95"/>
    </location>
</feature>